<dbReference type="AlphaFoldDB" id="A0A067Q7E5"/>
<protein>
    <submittedName>
        <fullName evidence="8">Uncharacterized protein</fullName>
    </submittedName>
</protein>
<evidence type="ECO:0000313" key="8">
    <source>
        <dbReference type="EMBL" id="KDQ59407.1"/>
    </source>
</evidence>
<feature type="transmembrane region" description="Helical" evidence="5">
    <location>
        <begin position="665"/>
        <end position="683"/>
    </location>
</feature>
<evidence type="ECO:0000256" key="1">
    <source>
        <dbReference type="ARBA" id="ARBA00004141"/>
    </source>
</evidence>
<feature type="transmembrane region" description="Helical" evidence="5">
    <location>
        <begin position="62"/>
        <end position="83"/>
    </location>
</feature>
<feature type="transmembrane region" description="Helical" evidence="5">
    <location>
        <begin position="154"/>
        <end position="173"/>
    </location>
</feature>
<reference evidence="9" key="1">
    <citation type="journal article" date="2014" name="Proc. Natl. Acad. Sci. U.S.A.">
        <title>Extensive sampling of basidiomycete genomes demonstrates inadequacy of the white-rot/brown-rot paradigm for wood decay fungi.</title>
        <authorList>
            <person name="Riley R."/>
            <person name="Salamov A.A."/>
            <person name="Brown D.W."/>
            <person name="Nagy L.G."/>
            <person name="Floudas D."/>
            <person name="Held B.W."/>
            <person name="Levasseur A."/>
            <person name="Lombard V."/>
            <person name="Morin E."/>
            <person name="Otillar R."/>
            <person name="Lindquist E.A."/>
            <person name="Sun H."/>
            <person name="LaButti K.M."/>
            <person name="Schmutz J."/>
            <person name="Jabbour D."/>
            <person name="Luo H."/>
            <person name="Baker S.E."/>
            <person name="Pisabarro A.G."/>
            <person name="Walton J.D."/>
            <person name="Blanchette R.A."/>
            <person name="Henrissat B."/>
            <person name="Martin F."/>
            <person name="Cullen D."/>
            <person name="Hibbett D.S."/>
            <person name="Grigoriev I.V."/>
        </authorList>
    </citation>
    <scope>NUCLEOTIDE SEQUENCE [LARGE SCALE GENOMIC DNA]</scope>
    <source>
        <strain evidence="9">MUCL 33604</strain>
    </source>
</reference>
<sequence>MPLSTIHTGLMSRRAFARILSTFLCSTIIAIRPFSRLGGPVAFLVLTVKELVFSVQEDLAQQLELTVFNIVGALFGVGLSTLAKYIASRFHETSVCARAIPALFLVGISFVAGLLKSRLPRLQLATRISCFVAIWTLTGDPAIRFNVIKDATDFLWISISAAVICLVSAMLLLRWSSTHLATEVAAAFSGLRECLSMSLDRAFAESTSHDTTALRLIHEGLLKRSIALNAAYARAAFELRIGRLSVKSIKSFIGIVEHLRRELSWGMSFSRANFSHPECRASKTLSAFQGPVLDLGHALLLSMNAVERVVLIAFDGPGTHKSSIGAEAKGLQIAGQELLIACNSARLQLQKISDEFDIEQRTSSDADHTPQGEFFDLCLFMISMIQMAHDTRHAIRVAQRISTLYESTRPRLWYPRLSSAWLGVAPRAYVSDDDTAGVALDIEPLETSTSLSEAETQEGLAEQVDFKPSRGVSHVCVLRRTKSREIAISWRSPSSLVYYLWSRPLFLHYRVRLSKILRSIQHSPHFRHAFKNALGVALLSIPAFMSKGSAGRDWFTAAHGQWMIVSYVWVLETNTGATWRVGYLRISGTIVGAIYAYMVWVICKTNPYGIVVMVTASDIPVSWLIMCTNIGSLGTVAAVTIPPIVFTPYLQPSTVSIAELSLLRGLMIGAGIVAALVVNHFIFPRHCRMLFLLNTSRTLRLLSELYLKLSRDMFQRGLANAPPDKFKTLKLELEIRSCLHRLGVLITTMNDELSLLPKPMRMYRQVVSTLQKVLDLFTGLRKVRENIPRKETVTTVFKERRELVSCVCITLFACEHAFRARQPIPQFLPSARHALQALTTQVDESIHRARDEDHEAMGLSLVYAYAETEVMHDMVTTIEELLESTQKLFGTSAWLTNFDQSHYSSAASSVHEDHQHGWYSTLHLDP</sequence>
<evidence type="ECO:0000259" key="6">
    <source>
        <dbReference type="Pfam" id="PF10334"/>
    </source>
</evidence>
<evidence type="ECO:0000256" key="5">
    <source>
        <dbReference type="SAM" id="Phobius"/>
    </source>
</evidence>
<dbReference type="Proteomes" id="UP000027265">
    <property type="component" value="Unassembled WGS sequence"/>
</dbReference>
<dbReference type="PANTHER" id="PTHR47804">
    <property type="entry name" value="60S RIBOSOMAL PROTEIN L19"/>
    <property type="match status" value="1"/>
</dbReference>
<dbReference type="InterPro" id="IPR049453">
    <property type="entry name" value="Memb_transporter_dom"/>
</dbReference>
<dbReference type="EMBL" id="KL197715">
    <property type="protein sequence ID" value="KDQ59407.1"/>
    <property type="molecule type" value="Genomic_DNA"/>
</dbReference>
<evidence type="ECO:0000259" key="7">
    <source>
        <dbReference type="Pfam" id="PF13515"/>
    </source>
</evidence>
<gene>
    <name evidence="8" type="ORF">JAAARDRAFT_32964</name>
</gene>
<dbReference type="InParanoid" id="A0A067Q7E5"/>
<dbReference type="InterPro" id="IPR052430">
    <property type="entry name" value="IVT-Associated"/>
</dbReference>
<keyword evidence="4 5" id="KW-0472">Membrane</keyword>
<dbReference type="FunCoup" id="A0A067Q7E5">
    <property type="interactions" value="17"/>
</dbReference>
<feature type="transmembrane region" description="Helical" evidence="5">
    <location>
        <begin position="583"/>
        <end position="603"/>
    </location>
</feature>
<feature type="transmembrane region" description="Helical" evidence="5">
    <location>
        <begin position="623"/>
        <end position="645"/>
    </location>
</feature>
<keyword evidence="9" id="KW-1185">Reference proteome</keyword>
<dbReference type="GO" id="GO:0016020">
    <property type="term" value="C:membrane"/>
    <property type="evidence" value="ECO:0007669"/>
    <property type="project" value="UniProtKB-SubCell"/>
</dbReference>
<proteinExistence type="predicted"/>
<keyword evidence="2 5" id="KW-0812">Transmembrane</keyword>
<organism evidence="8 9">
    <name type="scientific">Jaapia argillacea MUCL 33604</name>
    <dbReference type="NCBI Taxonomy" id="933084"/>
    <lineage>
        <taxon>Eukaryota</taxon>
        <taxon>Fungi</taxon>
        <taxon>Dikarya</taxon>
        <taxon>Basidiomycota</taxon>
        <taxon>Agaricomycotina</taxon>
        <taxon>Agaricomycetes</taxon>
        <taxon>Agaricomycetidae</taxon>
        <taxon>Jaapiales</taxon>
        <taxon>Jaapiaceae</taxon>
        <taxon>Jaapia</taxon>
    </lineage>
</organism>
<name>A0A067Q7E5_9AGAM</name>
<feature type="domain" description="Integral membrane bound transporter" evidence="7">
    <location>
        <begin position="554"/>
        <end position="678"/>
    </location>
</feature>
<dbReference type="PANTHER" id="PTHR47804:SF3">
    <property type="entry name" value="PROTEIN BRE4"/>
    <property type="match status" value="1"/>
</dbReference>
<dbReference type="Pfam" id="PF13515">
    <property type="entry name" value="FUSC_2"/>
    <property type="match status" value="1"/>
</dbReference>
<evidence type="ECO:0000256" key="3">
    <source>
        <dbReference type="ARBA" id="ARBA00022989"/>
    </source>
</evidence>
<evidence type="ECO:0000313" key="9">
    <source>
        <dbReference type="Proteomes" id="UP000027265"/>
    </source>
</evidence>
<dbReference type="Pfam" id="PF10334">
    <property type="entry name" value="BRE4"/>
    <property type="match status" value="1"/>
</dbReference>
<feature type="domain" description="DUF2421" evidence="6">
    <location>
        <begin position="693"/>
        <end position="845"/>
    </location>
</feature>
<evidence type="ECO:0000256" key="4">
    <source>
        <dbReference type="ARBA" id="ARBA00023136"/>
    </source>
</evidence>
<dbReference type="STRING" id="933084.A0A067Q7E5"/>
<dbReference type="HOGENOM" id="CLU_004825_0_0_1"/>
<dbReference type="OrthoDB" id="68611at2759"/>
<accession>A0A067Q7E5</accession>
<dbReference type="InterPro" id="IPR018820">
    <property type="entry name" value="BRE4-related_DUF2421"/>
</dbReference>
<evidence type="ECO:0000256" key="2">
    <source>
        <dbReference type="ARBA" id="ARBA00022692"/>
    </source>
</evidence>
<feature type="transmembrane region" description="Helical" evidence="5">
    <location>
        <begin position="95"/>
        <end position="115"/>
    </location>
</feature>
<comment type="subcellular location">
    <subcellularLocation>
        <location evidence="1">Membrane</location>
        <topology evidence="1">Multi-pass membrane protein</topology>
    </subcellularLocation>
</comment>
<keyword evidence="3 5" id="KW-1133">Transmembrane helix</keyword>